<sequence length="142" mass="15440">MPELSAPAREHFTHPRHAGELDPDAVDVATARVGEPASGDILQLQLRINTQETIGTVRFKAYGSAWLIACGSLLAERIQGRTLTEATQFQHDELVETLEVPPAKLHCAVLAETALKAALRAWVAPRTPTEVTTQTHQSHTCS</sequence>
<evidence type="ECO:0000313" key="3">
    <source>
        <dbReference type="EMBL" id="NMQ21011.1"/>
    </source>
</evidence>
<feature type="region of interest" description="Disordered" evidence="1">
    <location>
        <begin position="1"/>
        <end position="21"/>
    </location>
</feature>
<dbReference type="Gene3D" id="3.90.1010.10">
    <property type="match status" value="1"/>
</dbReference>
<organism evidence="3 4">
    <name type="scientific">Candidatus Competibacter phosphatis</name>
    <dbReference type="NCBI Taxonomy" id="221280"/>
    <lineage>
        <taxon>Bacteria</taxon>
        <taxon>Pseudomonadati</taxon>
        <taxon>Pseudomonadota</taxon>
        <taxon>Gammaproteobacteria</taxon>
        <taxon>Candidatus Competibacteraceae</taxon>
        <taxon>Candidatus Competibacter</taxon>
    </lineage>
</organism>
<dbReference type="CDD" id="cd06664">
    <property type="entry name" value="IscU_like"/>
    <property type="match status" value="1"/>
</dbReference>
<accession>A0ABX1TNP0</accession>
<dbReference type="PANTHER" id="PTHR10093">
    <property type="entry name" value="IRON-SULFUR CLUSTER ASSEMBLY ENZYME NIFU HOMOLOG"/>
    <property type="match status" value="1"/>
</dbReference>
<evidence type="ECO:0000256" key="1">
    <source>
        <dbReference type="SAM" id="MobiDB-lite"/>
    </source>
</evidence>
<evidence type="ECO:0000259" key="2">
    <source>
        <dbReference type="Pfam" id="PF01592"/>
    </source>
</evidence>
<dbReference type="SUPFAM" id="SSF82649">
    <property type="entry name" value="SufE/NifU"/>
    <property type="match status" value="1"/>
</dbReference>
<dbReference type="RefSeq" id="WP_169250277.1">
    <property type="nucleotide sequence ID" value="NZ_SPMZ01000073.1"/>
</dbReference>
<dbReference type="Proteomes" id="UP000760480">
    <property type="component" value="Unassembled WGS sequence"/>
</dbReference>
<reference evidence="3 4" key="1">
    <citation type="submission" date="2019-03" db="EMBL/GenBank/DDBJ databases">
        <title>Metabolic reconstructions from genomes of highly enriched 'Candidatus Accumulibacter' and 'Candidatus Competibacter' bioreactor populations.</title>
        <authorList>
            <person name="Annavajhala M.K."/>
            <person name="Welles L."/>
            <person name="Abbas B."/>
            <person name="Sorokin D."/>
            <person name="Park H."/>
            <person name="Van Loosdrecht M."/>
            <person name="Chandran K."/>
        </authorList>
    </citation>
    <scope>NUCLEOTIDE SEQUENCE [LARGE SCALE GENOMIC DNA]</scope>
    <source>
        <strain evidence="3 4">SBR_G</strain>
    </source>
</reference>
<dbReference type="Pfam" id="PF01592">
    <property type="entry name" value="NifU_N"/>
    <property type="match status" value="1"/>
</dbReference>
<keyword evidence="4" id="KW-1185">Reference proteome</keyword>
<name>A0ABX1TNP0_9GAMM</name>
<proteinExistence type="predicted"/>
<dbReference type="InterPro" id="IPR002871">
    <property type="entry name" value="NIF_FeS_clus_asmbl_NifU_N"/>
</dbReference>
<gene>
    <name evidence="3" type="ORF">E4P82_18540</name>
</gene>
<feature type="domain" description="NIF system FeS cluster assembly NifU N-terminal" evidence="2">
    <location>
        <begin position="10"/>
        <end position="122"/>
    </location>
</feature>
<feature type="compositionally biased region" description="Basic and acidic residues" evidence="1">
    <location>
        <begin position="8"/>
        <end position="20"/>
    </location>
</feature>
<comment type="caution">
    <text evidence="3">The sequence shown here is derived from an EMBL/GenBank/DDBJ whole genome shotgun (WGS) entry which is preliminary data.</text>
</comment>
<dbReference type="EMBL" id="SPMZ01000073">
    <property type="protein sequence ID" value="NMQ21011.1"/>
    <property type="molecule type" value="Genomic_DNA"/>
</dbReference>
<protein>
    <submittedName>
        <fullName evidence="3">Fe-S cluster assembly scaffold IscU</fullName>
    </submittedName>
</protein>
<evidence type="ECO:0000313" key="4">
    <source>
        <dbReference type="Proteomes" id="UP000760480"/>
    </source>
</evidence>